<feature type="region of interest" description="Disordered" evidence="11">
    <location>
        <begin position="744"/>
        <end position="768"/>
    </location>
</feature>
<keyword evidence="15" id="KW-1185">Reference proteome</keyword>
<reference evidence="14" key="1">
    <citation type="submission" date="2023-08" db="EMBL/GenBank/DDBJ databases">
        <title>A de novo genome assembly of Solanum verrucosum Schlechtendal, a Mexican diploid species geographically isolated from the other diploid A-genome species in potato relatives.</title>
        <authorList>
            <person name="Hosaka K."/>
        </authorList>
    </citation>
    <scope>NUCLEOTIDE SEQUENCE</scope>
    <source>
        <tissue evidence="14">Young leaves</tissue>
    </source>
</reference>
<organism evidence="14 15">
    <name type="scientific">Solanum verrucosum</name>
    <dbReference type="NCBI Taxonomy" id="315347"/>
    <lineage>
        <taxon>Eukaryota</taxon>
        <taxon>Viridiplantae</taxon>
        <taxon>Streptophyta</taxon>
        <taxon>Embryophyta</taxon>
        <taxon>Tracheophyta</taxon>
        <taxon>Spermatophyta</taxon>
        <taxon>Magnoliopsida</taxon>
        <taxon>eudicotyledons</taxon>
        <taxon>Gunneridae</taxon>
        <taxon>Pentapetalae</taxon>
        <taxon>asterids</taxon>
        <taxon>lamiids</taxon>
        <taxon>Solanales</taxon>
        <taxon>Solanaceae</taxon>
        <taxon>Solanoideae</taxon>
        <taxon>Solaneae</taxon>
        <taxon>Solanum</taxon>
    </lineage>
</organism>
<evidence type="ECO:0000259" key="13">
    <source>
        <dbReference type="PROSITE" id="PS51745"/>
    </source>
</evidence>
<evidence type="ECO:0000256" key="10">
    <source>
        <dbReference type="PROSITE-ProRule" id="PRU10141"/>
    </source>
</evidence>
<dbReference type="InterPro" id="IPR000719">
    <property type="entry name" value="Prot_kinase_dom"/>
</dbReference>
<proteinExistence type="predicted"/>
<keyword evidence="4" id="KW-0597">Phosphoprotein</keyword>
<dbReference type="PROSITE" id="PS50011">
    <property type="entry name" value="PROTEIN_KINASE_DOM"/>
    <property type="match status" value="1"/>
</dbReference>
<dbReference type="EMBL" id="CP133618">
    <property type="protein sequence ID" value="WMV36559.1"/>
    <property type="molecule type" value="Genomic_DNA"/>
</dbReference>
<keyword evidence="5" id="KW-0808">Transferase</keyword>
<dbReference type="GO" id="GO:0010928">
    <property type="term" value="P:regulation of auxin mediated signaling pathway"/>
    <property type="evidence" value="ECO:0007669"/>
    <property type="project" value="UniProtKB-ARBA"/>
</dbReference>
<dbReference type="Gene3D" id="1.10.510.10">
    <property type="entry name" value="Transferase(Phosphotransferase) domain 1"/>
    <property type="match status" value="1"/>
</dbReference>
<feature type="region of interest" description="Disordered" evidence="11">
    <location>
        <begin position="107"/>
        <end position="135"/>
    </location>
</feature>
<dbReference type="PROSITE" id="PS51745">
    <property type="entry name" value="PB1"/>
    <property type="match status" value="1"/>
</dbReference>
<dbReference type="GO" id="GO:0009734">
    <property type="term" value="P:auxin-activated signaling pathway"/>
    <property type="evidence" value="ECO:0007669"/>
    <property type="project" value="UniProtKB-KW"/>
</dbReference>
<feature type="compositionally biased region" description="Polar residues" evidence="11">
    <location>
        <begin position="1402"/>
        <end position="1418"/>
    </location>
</feature>
<feature type="compositionally biased region" description="Polar residues" evidence="11">
    <location>
        <begin position="990"/>
        <end position="1008"/>
    </location>
</feature>
<dbReference type="PANTHER" id="PTHR23257:SF797">
    <property type="entry name" value="KINASE SUPERFAMILY WITH OCTICOSAPEPTIDE_PHOX_BEM1P DOMAIN-CONTAINING PROTEIN"/>
    <property type="match status" value="1"/>
</dbReference>
<dbReference type="InterPro" id="IPR011009">
    <property type="entry name" value="Kinase-like_dom_sf"/>
</dbReference>
<dbReference type="Pfam" id="PF07714">
    <property type="entry name" value="PK_Tyr_Ser-Thr"/>
    <property type="match status" value="1"/>
</dbReference>
<dbReference type="InterPro" id="IPR000270">
    <property type="entry name" value="PB1_dom"/>
</dbReference>
<evidence type="ECO:0000256" key="7">
    <source>
        <dbReference type="ARBA" id="ARBA00022777"/>
    </source>
</evidence>
<feature type="compositionally biased region" description="Polar residues" evidence="11">
    <location>
        <begin position="1072"/>
        <end position="1089"/>
    </location>
</feature>
<feature type="domain" description="PB1" evidence="13">
    <location>
        <begin position="139"/>
        <end position="243"/>
    </location>
</feature>
<feature type="region of interest" description="Disordered" evidence="11">
    <location>
        <begin position="1392"/>
        <end position="1418"/>
    </location>
</feature>
<evidence type="ECO:0000256" key="3">
    <source>
        <dbReference type="ARBA" id="ARBA00022527"/>
    </source>
</evidence>
<evidence type="ECO:0000256" key="6">
    <source>
        <dbReference type="ARBA" id="ARBA00022741"/>
    </source>
</evidence>
<dbReference type="FunFam" id="1.10.510.10:FF:000142">
    <property type="entry name" value="Octicosapeptide/phox/Bem1p domain kinase superfamily protein"/>
    <property type="match status" value="1"/>
</dbReference>
<dbReference type="PROSITE" id="PS00108">
    <property type="entry name" value="PROTEIN_KINASE_ST"/>
    <property type="match status" value="1"/>
</dbReference>
<keyword evidence="3" id="KW-0723">Serine/threonine-protein kinase</keyword>
<name>A0AAF0RDG4_SOLVR</name>
<feature type="compositionally biased region" description="Basic and acidic residues" evidence="11">
    <location>
        <begin position="1090"/>
        <end position="1099"/>
    </location>
</feature>
<dbReference type="InterPro" id="IPR017441">
    <property type="entry name" value="Protein_kinase_ATP_BS"/>
</dbReference>
<feature type="compositionally biased region" description="Polar residues" evidence="11">
    <location>
        <begin position="744"/>
        <end position="755"/>
    </location>
</feature>
<evidence type="ECO:0000259" key="12">
    <source>
        <dbReference type="PROSITE" id="PS50011"/>
    </source>
</evidence>
<feature type="region of interest" description="Disordered" evidence="11">
    <location>
        <begin position="1059"/>
        <end position="1099"/>
    </location>
</feature>
<evidence type="ECO:0000256" key="1">
    <source>
        <dbReference type="ARBA" id="ARBA00004496"/>
    </source>
</evidence>
<feature type="compositionally biased region" description="Polar residues" evidence="11">
    <location>
        <begin position="945"/>
        <end position="955"/>
    </location>
</feature>
<dbReference type="GO" id="GO:0005524">
    <property type="term" value="F:ATP binding"/>
    <property type="evidence" value="ECO:0007669"/>
    <property type="project" value="UniProtKB-UniRule"/>
</dbReference>
<dbReference type="SUPFAM" id="SSF56112">
    <property type="entry name" value="Protein kinase-like (PK-like)"/>
    <property type="match status" value="1"/>
</dbReference>
<dbReference type="SMART" id="SM00666">
    <property type="entry name" value="PB1"/>
    <property type="match status" value="1"/>
</dbReference>
<dbReference type="GO" id="GO:0005737">
    <property type="term" value="C:cytoplasm"/>
    <property type="evidence" value="ECO:0007669"/>
    <property type="project" value="UniProtKB-SubCell"/>
</dbReference>
<dbReference type="InterPro" id="IPR053793">
    <property type="entry name" value="PB1-like"/>
</dbReference>
<feature type="domain" description="Protein kinase" evidence="12">
    <location>
        <begin position="1128"/>
        <end position="1393"/>
    </location>
</feature>
<dbReference type="Proteomes" id="UP001234989">
    <property type="component" value="Chromosome 7"/>
</dbReference>
<sequence length="1418" mass="153283">MAFDQNSIPKDLRPLNIVRTVPEESGIAPVTASGRTVEGFYGNLTRDVGGSPGTIQGVYYPTTVTDAGFVGLGYTNAGPGAAGWVPQVVASQPPGVVSVGVMNSGAGSSQNLHSGARVGSNASERASDDGGDGSVSGRKVKFLCSFGGRIIPRPSDGALRYVGGQTRIISVRRDVSFAELVRKMVDTCGQDVTIKYQLPDEDLDALVSVSCPEDLENMMDEYEKLVERASDGSAKLRVFLFSASEVESSGLVQFGDLQDSGQRYVEAVNGISNGVSGIGLTRKGSNASAGSTQNSEFSVSEAVDVLGHGQGELRAVPSFDTLSPSGTSATSQEPAYRLVSTDANPATHADASVSPMTIPLVVPGSVPTLSAQLEHGLEKTVPVTAQQQQMGYDMQQTGVTYQGTTPYFPAYVDPQRETLNRTEYVQIPSQMGFPRQLLGTVGPIMNQQHMIAGGPTQQFVPALHMTMAPSGHVSMNPNLVASQIQPQHFRLEHYPAEGTLGQRVVQIPVDQGYSAYQHHAPPAGLGGAYGWHQIPQTQQMPLSEGQVPQPLVTGSEALPRFDDCLMCQKSLPHAHSDTVVQEQRESPASTVSDFNPVYHSLRLDEMGRPIYRAVTTGTLGEPAVEQQGAAVGQRTGGQIDLGVGKGQGERIGVSQTVDKQYEYDRSLQQPEFAEHPKVSVPPQGMIGLTGSVQPPYGVFVGAVPQPCHGNATEQLLVPSQYQVKQEVAANKPVSSDLLKVGSVPGQTLDNLSGESPKNYGGTAPTMLPKEDDIESVTAYNHLRQIEGRMENLLMHPAEILANNEQSKPAVDNFRREDILNNRVQQFDGREEYPGLVTSNVNPNEIPVPPHGNPFLPNIQAAEGYEVSQHPVMTNPGVHAQPNYGVNHLIPSEVSPHLTALSAHATERTPAIAEWKDGVQHFQPMLSPTTAEMTILNGTSPCVQENSNSLYSNQDPWNLHHDSHFPPPKPSKLQLKKESAGTKDYSGENRFGNSSELPTITNGGLQTQIRLEDGTYLPSGNTDYSSDQSWSKKGSEEEMIKQELQAVAEGVAASVLQSSTPSNADLSTHGRSESPSSSQRNVEFESTNTGKDSKDKFEETKTKFPERANFGFPVSGGIGRLQIIKNDDLEEIRELGSGTFGTVYHGKWRGTDVAIKRINDRCFAGKASEQERMRDDFWNEAIKLADLHHPNVVAFYGVVLDGPGGSVATVTEYMVNGSLRNALQKNERNLDKRKRLVIAMDVAFGMEYLHGKNIVHFDLKSDNLLVNLRDPHRPICKVGDLGLSKVKCQTLISGGVRGTLPWMAPELLNGSSSLVSEKVDVFSFGIVLWELLTGEEPYAELHYGAIIGGIVSNTLRPPVPESCDPDWRSLMERCWSAEPSERPNFTEIANELRVMQSKIPPKGQNQQSSPSANTNQAKT</sequence>
<keyword evidence="2" id="KW-0963">Cytoplasm</keyword>
<evidence type="ECO:0000256" key="9">
    <source>
        <dbReference type="ARBA" id="ARBA00023294"/>
    </source>
</evidence>
<gene>
    <name evidence="14" type="ORF">MTR67_029944</name>
</gene>
<evidence type="ECO:0000313" key="15">
    <source>
        <dbReference type="Proteomes" id="UP001234989"/>
    </source>
</evidence>
<dbReference type="PANTHER" id="PTHR23257">
    <property type="entry name" value="SERINE-THREONINE PROTEIN KINASE"/>
    <property type="match status" value="1"/>
</dbReference>
<dbReference type="GO" id="GO:0004674">
    <property type="term" value="F:protein serine/threonine kinase activity"/>
    <property type="evidence" value="ECO:0007669"/>
    <property type="project" value="UniProtKB-KW"/>
</dbReference>
<evidence type="ECO:0008006" key="16">
    <source>
        <dbReference type="Google" id="ProtNLM"/>
    </source>
</evidence>
<accession>A0AAF0RDG4</accession>
<dbReference type="PROSITE" id="PS00107">
    <property type="entry name" value="PROTEIN_KINASE_ATP"/>
    <property type="match status" value="1"/>
</dbReference>
<protein>
    <recommendedName>
        <fullName evidence="16">Protein kinase domain-containing protein</fullName>
    </recommendedName>
</protein>
<evidence type="ECO:0000256" key="11">
    <source>
        <dbReference type="SAM" id="MobiDB-lite"/>
    </source>
</evidence>
<dbReference type="FunFam" id="3.30.200.20:FF:000081">
    <property type="entry name" value="Octicosapeptide/phox/Bem1p domain kinase superfamily protein"/>
    <property type="match status" value="1"/>
</dbReference>
<dbReference type="InterPro" id="IPR001245">
    <property type="entry name" value="Ser-Thr/Tyr_kinase_cat_dom"/>
</dbReference>
<evidence type="ECO:0000256" key="5">
    <source>
        <dbReference type="ARBA" id="ARBA00022679"/>
    </source>
</evidence>
<evidence type="ECO:0000256" key="2">
    <source>
        <dbReference type="ARBA" id="ARBA00022490"/>
    </source>
</evidence>
<keyword evidence="6 10" id="KW-0547">Nucleotide-binding</keyword>
<evidence type="ECO:0000313" key="14">
    <source>
        <dbReference type="EMBL" id="WMV36559.1"/>
    </source>
</evidence>
<dbReference type="Gene3D" id="3.10.20.90">
    <property type="entry name" value="Phosphatidylinositol 3-kinase Catalytic Subunit, Chain A, domain 1"/>
    <property type="match status" value="1"/>
</dbReference>
<keyword evidence="7" id="KW-0418">Kinase</keyword>
<dbReference type="FunFam" id="3.10.20.90:FF:000058">
    <property type="entry name" value="Octicosapeptide/phox/Bem1p domain kinase superfamily protein"/>
    <property type="match status" value="1"/>
</dbReference>
<keyword evidence="9" id="KW-0927">Auxin signaling pathway</keyword>
<evidence type="ECO:0000256" key="8">
    <source>
        <dbReference type="ARBA" id="ARBA00022840"/>
    </source>
</evidence>
<dbReference type="CDD" id="cd13999">
    <property type="entry name" value="STKc_MAP3K-like"/>
    <property type="match status" value="1"/>
</dbReference>
<dbReference type="SMART" id="SM00220">
    <property type="entry name" value="S_TKc"/>
    <property type="match status" value="1"/>
</dbReference>
<dbReference type="CDD" id="cd06410">
    <property type="entry name" value="PB1_UP2"/>
    <property type="match status" value="1"/>
</dbReference>
<dbReference type="Gene3D" id="3.30.200.20">
    <property type="entry name" value="Phosphorylase Kinase, domain 1"/>
    <property type="match status" value="1"/>
</dbReference>
<dbReference type="Pfam" id="PF00564">
    <property type="entry name" value="PB1"/>
    <property type="match status" value="1"/>
</dbReference>
<dbReference type="InterPro" id="IPR050167">
    <property type="entry name" value="Ser_Thr_protein_kinase"/>
</dbReference>
<feature type="region of interest" description="Disordered" evidence="11">
    <location>
        <begin position="945"/>
        <end position="1037"/>
    </location>
</feature>
<feature type="compositionally biased region" description="Basic and acidic residues" evidence="11">
    <location>
        <begin position="974"/>
        <end position="986"/>
    </location>
</feature>
<keyword evidence="8 10" id="KW-0067">ATP-binding</keyword>
<feature type="binding site" evidence="10">
    <location>
        <position position="1165"/>
    </location>
    <ligand>
        <name>ATP</name>
        <dbReference type="ChEBI" id="CHEBI:30616"/>
    </ligand>
</feature>
<dbReference type="InterPro" id="IPR008271">
    <property type="entry name" value="Ser/Thr_kinase_AS"/>
</dbReference>
<evidence type="ECO:0000256" key="4">
    <source>
        <dbReference type="ARBA" id="ARBA00022553"/>
    </source>
</evidence>
<comment type="subcellular location">
    <subcellularLocation>
        <location evidence="1">Cytoplasm</location>
    </subcellularLocation>
</comment>
<dbReference type="SUPFAM" id="SSF54277">
    <property type="entry name" value="CAD &amp; PB1 domains"/>
    <property type="match status" value="1"/>
</dbReference>
<dbReference type="PRINTS" id="PR00109">
    <property type="entry name" value="TYRKINASE"/>
</dbReference>
<feature type="compositionally biased region" description="Polar residues" evidence="11">
    <location>
        <begin position="1017"/>
        <end position="1031"/>
    </location>
</feature>